<evidence type="ECO:0000259" key="1">
    <source>
        <dbReference type="Pfam" id="PF02342"/>
    </source>
</evidence>
<dbReference type="InterPro" id="IPR002838">
    <property type="entry name" value="AIM24"/>
</dbReference>
<gene>
    <name evidence="2" type="ORF">ABC977_01755</name>
</gene>
<name>A0ABV4BAQ4_9GAMM</name>
<sequence>MSEPMPKGANRSLPVATDYQIEIRWDPERPAGQEVDASGFLLEATGQVGQDADFVFYNNPHSPCGGLALIEQAGALCRWRIRPEQVPERIVRIALCVTLHGGGTLAQARSLELRLHDANGTDLALIRPVTSELSVAALILGEIYRHRGRWKIRAVAQGFAGGLGPLARSFGVAIADDPPTTAPPPPPAATPPPLAPVATTPVFAPREADCGPEYSRVADLHYEILYRGAYAMARIELPRGQQLRAESDAMVAMHPALDVGSQVSGGLFGGLGRLVSGESFFLQTLSATRGAGAVFLAPAAPGDVAALEIDSGDGLLIQRGGFLACSQGVEIDTKVQNLAQGLFSGAGLFVIRAQGRGLVFVESFGAIHRLELARGEQRIVDNGHLVAWSTSLRYGLELGSRGLVAAFTSGENIVCRFHGPGTLLIQSRQPRQFGRWISRLLPG</sequence>
<dbReference type="InterPro" id="IPR016031">
    <property type="entry name" value="Trp_RNA-bd_attenuator-like_dom"/>
</dbReference>
<dbReference type="Gene3D" id="2.60.60.30">
    <property type="entry name" value="sav2460 like domains"/>
    <property type="match status" value="1"/>
</dbReference>
<dbReference type="Pfam" id="PF02342">
    <property type="entry name" value="TerD"/>
    <property type="match status" value="1"/>
</dbReference>
<evidence type="ECO:0000313" key="2">
    <source>
        <dbReference type="EMBL" id="MEY6431130.1"/>
    </source>
</evidence>
<dbReference type="NCBIfam" id="TIGR00266">
    <property type="entry name" value="TIGR00266 family protein"/>
    <property type="match status" value="1"/>
</dbReference>
<dbReference type="CDD" id="cd06974">
    <property type="entry name" value="TerD_like"/>
    <property type="match status" value="1"/>
</dbReference>
<protein>
    <submittedName>
        <fullName evidence="2">TIGR00266 family protein</fullName>
    </submittedName>
</protein>
<proteinExistence type="predicted"/>
<dbReference type="InterPro" id="IPR003325">
    <property type="entry name" value="TerD"/>
</dbReference>
<dbReference type="PANTHER" id="PTHR43657">
    <property type="entry name" value="TRYPTOPHAN RNA-BINDING ATTENUATOR PROTEIN-LIKE PROTEIN"/>
    <property type="match status" value="1"/>
</dbReference>
<dbReference type="SUPFAM" id="SSF51219">
    <property type="entry name" value="TRAP-like"/>
    <property type="match status" value="1"/>
</dbReference>
<dbReference type="Proteomes" id="UP001564408">
    <property type="component" value="Unassembled WGS sequence"/>
</dbReference>
<comment type="caution">
    <text evidence="2">The sequence shown here is derived from an EMBL/GenBank/DDBJ whole genome shotgun (WGS) entry which is preliminary data.</text>
</comment>
<keyword evidence="3" id="KW-1185">Reference proteome</keyword>
<reference evidence="2 3" key="1">
    <citation type="submission" date="2024-05" db="EMBL/GenBank/DDBJ databases">
        <title>Genome Sequence and Characterization of the New Strain Purple Sulfur Bacterium of Genus Thioalkalicoccus.</title>
        <authorList>
            <person name="Bryantseva I.A."/>
            <person name="Kyndt J.A."/>
            <person name="Imhoff J.F."/>
        </authorList>
    </citation>
    <scope>NUCLEOTIDE SEQUENCE [LARGE SCALE GENOMIC DNA]</scope>
    <source>
        <strain evidence="2 3">Um2</strain>
    </source>
</reference>
<accession>A0ABV4BAQ4</accession>
<dbReference type="RefSeq" id="WP_369665516.1">
    <property type="nucleotide sequence ID" value="NZ_JBDKXB010000002.1"/>
</dbReference>
<dbReference type="InterPro" id="IPR036983">
    <property type="entry name" value="AIM24_sf"/>
</dbReference>
<dbReference type="Gene3D" id="3.60.160.10">
    <property type="entry name" value="Mitochondrial biogenesis AIM24"/>
    <property type="match status" value="1"/>
</dbReference>
<dbReference type="PANTHER" id="PTHR43657:SF1">
    <property type="entry name" value="ALTERED INHERITANCE OF MITOCHONDRIA PROTEIN 24, MITOCHONDRIAL"/>
    <property type="match status" value="1"/>
</dbReference>
<feature type="domain" description="TerD" evidence="1">
    <location>
        <begin position="1"/>
        <end position="170"/>
    </location>
</feature>
<organism evidence="2 3">
    <name type="scientific">Thioalkalicoccus limnaeus</name>
    <dbReference type="NCBI Taxonomy" id="120681"/>
    <lineage>
        <taxon>Bacteria</taxon>
        <taxon>Pseudomonadati</taxon>
        <taxon>Pseudomonadota</taxon>
        <taxon>Gammaproteobacteria</taxon>
        <taxon>Chromatiales</taxon>
        <taxon>Chromatiaceae</taxon>
        <taxon>Thioalkalicoccus</taxon>
    </lineage>
</organism>
<evidence type="ECO:0000313" key="3">
    <source>
        <dbReference type="Proteomes" id="UP001564408"/>
    </source>
</evidence>
<dbReference type="Pfam" id="PF01987">
    <property type="entry name" value="AIM24"/>
    <property type="match status" value="1"/>
</dbReference>
<dbReference type="EMBL" id="JBDKXB010000002">
    <property type="protein sequence ID" value="MEY6431130.1"/>
    <property type="molecule type" value="Genomic_DNA"/>
</dbReference>